<dbReference type="Pfam" id="PF19429">
    <property type="entry name" value="EVA_Class_A"/>
    <property type="match status" value="1"/>
</dbReference>
<dbReference type="AlphaFoldDB" id="A0A1E1X0P7"/>
<feature type="non-terminal residue" evidence="8">
    <location>
        <position position="1"/>
    </location>
</feature>
<dbReference type="Gene3D" id="2.30.130.100">
    <property type="match status" value="1"/>
</dbReference>
<dbReference type="EMBL" id="GFAC01006374">
    <property type="protein sequence ID" value="JAT92814.1"/>
    <property type="molecule type" value="mRNA"/>
</dbReference>
<protein>
    <recommendedName>
        <fullName evidence="6">Evasin</fullName>
    </recommendedName>
</protein>
<dbReference type="InterPro" id="IPR045797">
    <property type="entry name" value="EVA_Class_A"/>
</dbReference>
<keyword evidence="4 6" id="KW-1015">Disulfide bond</keyword>
<comment type="subcellular location">
    <subcellularLocation>
        <location evidence="1 6">Secreted</location>
    </subcellularLocation>
</comment>
<evidence type="ECO:0000256" key="1">
    <source>
        <dbReference type="ARBA" id="ARBA00004613"/>
    </source>
</evidence>
<evidence type="ECO:0000256" key="6">
    <source>
        <dbReference type="RuleBase" id="RU369006"/>
    </source>
</evidence>
<organism evidence="8">
    <name type="scientific">Amblyomma aureolatum</name>
    <dbReference type="NCBI Taxonomy" id="187763"/>
    <lineage>
        <taxon>Eukaryota</taxon>
        <taxon>Metazoa</taxon>
        <taxon>Ecdysozoa</taxon>
        <taxon>Arthropoda</taxon>
        <taxon>Chelicerata</taxon>
        <taxon>Arachnida</taxon>
        <taxon>Acari</taxon>
        <taxon>Parasitiformes</taxon>
        <taxon>Ixodida</taxon>
        <taxon>Ixodoidea</taxon>
        <taxon>Ixodidae</taxon>
        <taxon>Amblyomminae</taxon>
        <taxon>Amblyomma</taxon>
    </lineage>
</organism>
<evidence type="ECO:0000256" key="3">
    <source>
        <dbReference type="ARBA" id="ARBA00022729"/>
    </source>
</evidence>
<keyword evidence="5 6" id="KW-0325">Glycoprotein</keyword>
<accession>A0A1E1X0P7</accession>
<keyword evidence="3 6" id="KW-0732">Signal</keyword>
<evidence type="ECO:0000256" key="2">
    <source>
        <dbReference type="ARBA" id="ARBA00022525"/>
    </source>
</evidence>
<proteinExistence type="evidence at transcript level"/>
<keyword evidence="2 6" id="KW-0964">Secreted</keyword>
<sequence>ASQGPEKEAVPGCGSSSETTPAGKTKDGRKYGTVTDVNQCQRKVLMSYGTLRLASCVILCPKYNKTAPFRTQCLKVLENSLQERKDTPPTRCRVGHCVGRRCVTGYATQRCSVPQDFNDFRE</sequence>
<dbReference type="GO" id="GO:0005576">
    <property type="term" value="C:extracellular region"/>
    <property type="evidence" value="ECO:0007669"/>
    <property type="project" value="UniProtKB-SubCell"/>
</dbReference>
<feature type="region of interest" description="Disordered" evidence="7">
    <location>
        <begin position="1"/>
        <end position="31"/>
    </location>
</feature>
<evidence type="ECO:0000256" key="5">
    <source>
        <dbReference type="ARBA" id="ARBA00023180"/>
    </source>
</evidence>
<reference evidence="8" key="1">
    <citation type="journal article" date="2017" name="Front. Cell. Infect. Microbiol.">
        <title>The Distinct Transcriptional Response of the Midgut of Amblyomma sculptum and Amblyomma aureolatum Ticks to Rickettsia rickettsii Correlates to Their Differences in Susceptibility to Infection.</title>
        <authorList>
            <person name="Martins L.A."/>
            <person name="Galletti M.F.B.M."/>
            <person name="Ribeiro J.M."/>
            <person name="Fujita A."/>
            <person name="Costa F.B."/>
            <person name="Labruna M.B."/>
            <person name="Daffre S."/>
            <person name="Fogaca A.C."/>
        </authorList>
    </citation>
    <scope>NUCLEOTIDE SEQUENCE</scope>
</reference>
<name>A0A1E1X0P7_9ACAR</name>
<dbReference type="GO" id="GO:0019957">
    <property type="term" value="F:C-C chemokine binding"/>
    <property type="evidence" value="ECO:0007669"/>
    <property type="project" value="InterPro"/>
</dbReference>
<evidence type="ECO:0000313" key="8">
    <source>
        <dbReference type="EMBL" id="JAT92814.1"/>
    </source>
</evidence>
<evidence type="ECO:0000256" key="7">
    <source>
        <dbReference type="SAM" id="MobiDB-lite"/>
    </source>
</evidence>
<comment type="function">
    <text evidence="6">Salivary chemokine-binding protein which binds to host chemokines.</text>
</comment>
<evidence type="ECO:0000256" key="4">
    <source>
        <dbReference type="ARBA" id="ARBA00023157"/>
    </source>
</evidence>